<dbReference type="GeneID" id="90040199"/>
<dbReference type="InterPro" id="IPR036866">
    <property type="entry name" value="RibonucZ/Hydroxyglut_hydro"/>
</dbReference>
<comment type="cofactor">
    <cofactor evidence="2">
        <name>Zn(2+)</name>
        <dbReference type="ChEBI" id="CHEBI:29105"/>
    </cofactor>
</comment>
<dbReference type="EMBL" id="JBBJBU010000012">
    <property type="protein sequence ID" value="KAK7203418.1"/>
    <property type="molecule type" value="Genomic_DNA"/>
</dbReference>
<evidence type="ECO:0000256" key="6">
    <source>
        <dbReference type="ARBA" id="ARBA00022723"/>
    </source>
</evidence>
<dbReference type="RefSeq" id="XP_064766451.1">
    <property type="nucleotide sequence ID" value="XM_064914687.1"/>
</dbReference>
<dbReference type="Pfam" id="PF16123">
    <property type="entry name" value="HAGH_C"/>
    <property type="match status" value="1"/>
</dbReference>
<keyword evidence="6" id="KW-0479">Metal-binding</keyword>
<comment type="similarity">
    <text evidence="4">Belongs to the metallo-beta-lactamase superfamily. Glyoxalase II family.</text>
</comment>
<dbReference type="CDD" id="cd07723">
    <property type="entry name" value="hydroxyacylglutathione_hydrolase_MBL-fold"/>
    <property type="match status" value="1"/>
</dbReference>
<proteinExistence type="inferred from homology"/>
<dbReference type="EC" id="3.1.2.6" evidence="5"/>
<protein>
    <recommendedName>
        <fullName evidence="5">hydroxyacylglutathione hydrolase</fullName>
        <ecNumber evidence="5">3.1.2.6</ecNumber>
    </recommendedName>
    <alternativeName>
        <fullName evidence="9">Glyoxalase II</fullName>
    </alternativeName>
</protein>
<evidence type="ECO:0000256" key="1">
    <source>
        <dbReference type="ARBA" id="ARBA00001623"/>
    </source>
</evidence>
<keyword evidence="12" id="KW-1185">Reference proteome</keyword>
<evidence type="ECO:0000259" key="10">
    <source>
        <dbReference type="SMART" id="SM00849"/>
    </source>
</evidence>
<reference evidence="11 12" key="1">
    <citation type="submission" date="2024-03" db="EMBL/GenBank/DDBJ databases">
        <title>Genome-scale model development and genomic sequencing of the oleaginous clade Lipomyces.</title>
        <authorList>
            <consortium name="Lawrence Berkeley National Laboratory"/>
            <person name="Czajka J.J."/>
            <person name="Han Y."/>
            <person name="Kim J."/>
            <person name="Mondo S.J."/>
            <person name="Hofstad B.A."/>
            <person name="Robles A."/>
            <person name="Haridas S."/>
            <person name="Riley R."/>
            <person name="LaButti K."/>
            <person name="Pangilinan J."/>
            <person name="Andreopoulos W."/>
            <person name="Lipzen A."/>
            <person name="Yan J."/>
            <person name="Wang M."/>
            <person name="Ng V."/>
            <person name="Grigoriev I.V."/>
            <person name="Spatafora J.W."/>
            <person name="Magnuson J.K."/>
            <person name="Baker S.E."/>
            <person name="Pomraning K.R."/>
        </authorList>
    </citation>
    <scope>NUCLEOTIDE SEQUENCE [LARGE SCALE GENOMIC DNA]</scope>
    <source>
        <strain evidence="11 12">Phaff 52-87</strain>
    </source>
</reference>
<evidence type="ECO:0000256" key="2">
    <source>
        <dbReference type="ARBA" id="ARBA00001947"/>
    </source>
</evidence>
<dbReference type="PANTHER" id="PTHR11935:SF94">
    <property type="entry name" value="TENZING NORGAY, ISOFORM C"/>
    <property type="match status" value="1"/>
</dbReference>
<dbReference type="PANTHER" id="PTHR11935">
    <property type="entry name" value="BETA LACTAMASE DOMAIN"/>
    <property type="match status" value="1"/>
</dbReference>
<dbReference type="InterPro" id="IPR032282">
    <property type="entry name" value="HAGH_C"/>
</dbReference>
<name>A0ABR1F2Y6_9ASCO</name>
<dbReference type="SMART" id="SM00849">
    <property type="entry name" value="Lactamase_B"/>
    <property type="match status" value="1"/>
</dbReference>
<evidence type="ECO:0000256" key="4">
    <source>
        <dbReference type="ARBA" id="ARBA00006759"/>
    </source>
</evidence>
<evidence type="ECO:0000256" key="7">
    <source>
        <dbReference type="ARBA" id="ARBA00022801"/>
    </source>
</evidence>
<dbReference type="InterPro" id="IPR035680">
    <property type="entry name" value="Clx_II_MBL"/>
</dbReference>
<dbReference type="SUPFAM" id="SSF56281">
    <property type="entry name" value="Metallo-hydrolase/oxidoreductase"/>
    <property type="match status" value="1"/>
</dbReference>
<dbReference type="InterPro" id="IPR001279">
    <property type="entry name" value="Metallo-B-lactamas"/>
</dbReference>
<comment type="pathway">
    <text evidence="3">Secondary metabolite metabolism; methylglyoxal degradation; (R)-lactate from methylglyoxal: step 2/2.</text>
</comment>
<dbReference type="Proteomes" id="UP001498771">
    <property type="component" value="Unassembled WGS sequence"/>
</dbReference>
<evidence type="ECO:0000313" key="11">
    <source>
        <dbReference type="EMBL" id="KAK7203418.1"/>
    </source>
</evidence>
<evidence type="ECO:0000256" key="8">
    <source>
        <dbReference type="ARBA" id="ARBA00022833"/>
    </source>
</evidence>
<gene>
    <name evidence="11" type="ORF">BZA70DRAFT_300066</name>
</gene>
<comment type="catalytic activity">
    <reaction evidence="1">
        <text>an S-(2-hydroxyacyl)glutathione + H2O = a 2-hydroxy carboxylate + glutathione + H(+)</text>
        <dbReference type="Rhea" id="RHEA:21864"/>
        <dbReference type="ChEBI" id="CHEBI:15377"/>
        <dbReference type="ChEBI" id="CHEBI:15378"/>
        <dbReference type="ChEBI" id="CHEBI:57925"/>
        <dbReference type="ChEBI" id="CHEBI:58896"/>
        <dbReference type="ChEBI" id="CHEBI:71261"/>
        <dbReference type="EC" id="3.1.2.6"/>
    </reaction>
</comment>
<keyword evidence="8" id="KW-0862">Zinc</keyword>
<feature type="domain" description="Metallo-beta-lactamase" evidence="10">
    <location>
        <begin position="14"/>
        <end position="177"/>
    </location>
</feature>
<dbReference type="Gene3D" id="3.60.15.10">
    <property type="entry name" value="Ribonuclease Z/Hydroxyacylglutathione hydrolase-like"/>
    <property type="match status" value="1"/>
</dbReference>
<evidence type="ECO:0000256" key="3">
    <source>
        <dbReference type="ARBA" id="ARBA00004963"/>
    </source>
</evidence>
<evidence type="ECO:0000256" key="5">
    <source>
        <dbReference type="ARBA" id="ARBA00011917"/>
    </source>
</evidence>
<organism evidence="11 12">
    <name type="scientific">Myxozyma melibiosi</name>
    <dbReference type="NCBI Taxonomy" id="54550"/>
    <lineage>
        <taxon>Eukaryota</taxon>
        <taxon>Fungi</taxon>
        <taxon>Dikarya</taxon>
        <taxon>Ascomycota</taxon>
        <taxon>Saccharomycotina</taxon>
        <taxon>Lipomycetes</taxon>
        <taxon>Lipomycetales</taxon>
        <taxon>Lipomycetaceae</taxon>
        <taxon>Myxozyma</taxon>
    </lineage>
</organism>
<accession>A0ABR1F2Y6</accession>
<evidence type="ECO:0000313" key="12">
    <source>
        <dbReference type="Proteomes" id="UP001498771"/>
    </source>
</evidence>
<keyword evidence="7" id="KW-0378">Hydrolase</keyword>
<comment type="caution">
    <text evidence="11">The sequence shown here is derived from an EMBL/GenBank/DDBJ whole genome shotgun (WGS) entry which is preliminary data.</text>
</comment>
<evidence type="ECO:0000256" key="9">
    <source>
        <dbReference type="ARBA" id="ARBA00031044"/>
    </source>
</evidence>
<dbReference type="Pfam" id="PF00753">
    <property type="entry name" value="Lactamase_B"/>
    <property type="match status" value="1"/>
</dbReference>
<sequence length="257" mass="28315">MTIQHIKMRWGTGDNYCYLLTDDTTKETFIIDPAEPAEVLPTIHDLVKKGEIVVAGIVNTHHHHDHSGGNAELSSVFPEVPIIAGFDSPLVTQTPDNGSTFKLGKNISIKALYTPCHTQDSISYFCEDGDDRAVFTGDTLFVCGCGRFFEGTAEDMDTSLNTVLGALPDDTVIYPGHEYTASNVKFATSVLKNSKALDKLDAYTNANEVTTGIFTIGDEKSYNPYMMLTDPQILKATGKTGRTEVMKRLREMKNSFR</sequence>